<keyword evidence="5" id="KW-1185">Reference proteome</keyword>
<dbReference type="RefSeq" id="WP_104450059.1">
    <property type="nucleotide sequence ID" value="NZ_JBLZZR010000215.1"/>
</dbReference>
<dbReference type="GO" id="GO:0015628">
    <property type="term" value="P:protein secretion by the type II secretion system"/>
    <property type="evidence" value="ECO:0007669"/>
    <property type="project" value="InterPro"/>
</dbReference>
<accession>A0A2S6FHH5</accession>
<dbReference type="PROSITE" id="PS00409">
    <property type="entry name" value="PROKAR_NTER_METHYL"/>
    <property type="match status" value="1"/>
</dbReference>
<dbReference type="SUPFAM" id="SSF54523">
    <property type="entry name" value="Pili subunits"/>
    <property type="match status" value="1"/>
</dbReference>
<evidence type="ECO:0000313" key="5">
    <source>
        <dbReference type="Proteomes" id="UP000238541"/>
    </source>
</evidence>
<dbReference type="InterPro" id="IPR045584">
    <property type="entry name" value="Pilin-like"/>
</dbReference>
<sequence length="129" mass="14649">MERLTVNGSNNLRGFTLIELLVVMAIIATLMTLVTPQYFRQHTKAQETVLRHNLVSLRQSLDQYREDHGKSPDSLQELVSRRYLREIPLDPLTGKRDTWQLQASDEHGLGDVRSGATGQANDGTPYSDW</sequence>
<protein>
    <submittedName>
        <fullName evidence="4">Type II secretion system protein G</fullName>
    </submittedName>
</protein>
<keyword evidence="3" id="KW-0812">Transmembrane</keyword>
<dbReference type="Gene3D" id="3.30.700.10">
    <property type="entry name" value="Glycoprotein, Type 4 Pilin"/>
    <property type="match status" value="1"/>
</dbReference>
<dbReference type="Pfam" id="PF07963">
    <property type="entry name" value="N_methyl"/>
    <property type="match status" value="1"/>
</dbReference>
<dbReference type="NCBIfam" id="TIGR02532">
    <property type="entry name" value="IV_pilin_GFxxxE"/>
    <property type="match status" value="1"/>
</dbReference>
<keyword evidence="3" id="KW-1133">Transmembrane helix</keyword>
<feature type="compositionally biased region" description="Polar residues" evidence="2">
    <location>
        <begin position="116"/>
        <end position="129"/>
    </location>
</feature>
<dbReference type="InterPro" id="IPR012902">
    <property type="entry name" value="N_methyl_site"/>
</dbReference>
<dbReference type="AlphaFoldDB" id="A0A2S6FHH5"/>
<reference evidence="5" key="1">
    <citation type="submission" date="2017-06" db="EMBL/GenBank/DDBJ databases">
        <authorList>
            <person name="Furmanczyk E.M."/>
        </authorList>
    </citation>
    <scope>NUCLEOTIDE SEQUENCE [LARGE SCALE GENOMIC DNA]</scope>
    <source>
        <strain evidence="5">AP3_16</strain>
    </source>
</reference>
<evidence type="ECO:0000256" key="3">
    <source>
        <dbReference type="SAM" id="Phobius"/>
    </source>
</evidence>
<dbReference type="PRINTS" id="PR00813">
    <property type="entry name" value="BCTERIALGSPG"/>
</dbReference>
<keyword evidence="1" id="KW-0488">Methylation</keyword>
<proteinExistence type="predicted"/>
<gene>
    <name evidence="4" type="ORF">CD175_18690</name>
</gene>
<comment type="caution">
    <text evidence="4">The sequence shown here is derived from an EMBL/GenBank/DDBJ whole genome shotgun (WGS) entry which is preliminary data.</text>
</comment>
<dbReference type="PANTHER" id="PTHR30093">
    <property type="entry name" value="GENERAL SECRETION PATHWAY PROTEIN G"/>
    <property type="match status" value="1"/>
</dbReference>
<keyword evidence="3" id="KW-0472">Membrane</keyword>
<feature type="transmembrane region" description="Helical" evidence="3">
    <location>
        <begin position="12"/>
        <end position="34"/>
    </location>
</feature>
<feature type="compositionally biased region" description="Basic and acidic residues" evidence="2">
    <location>
        <begin position="95"/>
        <end position="110"/>
    </location>
</feature>
<name>A0A2S6FHH5_9PSED</name>
<feature type="region of interest" description="Disordered" evidence="2">
    <location>
        <begin position="95"/>
        <end position="129"/>
    </location>
</feature>
<evidence type="ECO:0000313" key="4">
    <source>
        <dbReference type="EMBL" id="PPK36877.1"/>
    </source>
</evidence>
<dbReference type="InterPro" id="IPR000983">
    <property type="entry name" value="Bac_GSPG_pilin"/>
</dbReference>
<dbReference type="Proteomes" id="UP000238541">
    <property type="component" value="Unassembled WGS sequence"/>
</dbReference>
<organism evidence="4 5">
    <name type="scientific">Pseudomonas laurylsulfatiphila</name>
    <dbReference type="NCBI Taxonomy" id="2011015"/>
    <lineage>
        <taxon>Bacteria</taxon>
        <taxon>Pseudomonadati</taxon>
        <taxon>Pseudomonadota</taxon>
        <taxon>Gammaproteobacteria</taxon>
        <taxon>Pseudomonadales</taxon>
        <taxon>Pseudomonadaceae</taxon>
        <taxon>Pseudomonas</taxon>
    </lineage>
</organism>
<dbReference type="GO" id="GO:0015627">
    <property type="term" value="C:type II protein secretion system complex"/>
    <property type="evidence" value="ECO:0007669"/>
    <property type="project" value="InterPro"/>
</dbReference>
<evidence type="ECO:0000256" key="2">
    <source>
        <dbReference type="SAM" id="MobiDB-lite"/>
    </source>
</evidence>
<evidence type="ECO:0000256" key="1">
    <source>
        <dbReference type="ARBA" id="ARBA00022481"/>
    </source>
</evidence>
<dbReference type="EMBL" id="NIRS01000005">
    <property type="protein sequence ID" value="PPK36877.1"/>
    <property type="molecule type" value="Genomic_DNA"/>
</dbReference>
<dbReference type="PANTHER" id="PTHR30093:SF47">
    <property type="entry name" value="TYPE IV PILUS NON-CORE MINOR PILIN PILE"/>
    <property type="match status" value="1"/>
</dbReference>